<dbReference type="GO" id="GO:0043190">
    <property type="term" value="C:ATP-binding cassette (ABC) transporter complex"/>
    <property type="evidence" value="ECO:0007669"/>
    <property type="project" value="InterPro"/>
</dbReference>
<reference evidence="10" key="2">
    <citation type="submission" date="2020-09" db="EMBL/GenBank/DDBJ databases">
        <authorList>
            <person name="Sun Q."/>
            <person name="Zhou Y."/>
        </authorList>
    </citation>
    <scope>NUCLEOTIDE SEQUENCE</scope>
    <source>
        <strain evidence="10">CGMCC 4.7308</strain>
    </source>
</reference>
<comment type="similarity">
    <text evidence="8">Belongs to the binding-protein-dependent transport system permease family.</text>
</comment>
<keyword evidence="6 8" id="KW-1133">Transmembrane helix</keyword>
<dbReference type="InterPro" id="IPR010065">
    <property type="entry name" value="AA_ABC_transptr_permease_3TM"/>
</dbReference>
<evidence type="ECO:0000256" key="5">
    <source>
        <dbReference type="ARBA" id="ARBA00022970"/>
    </source>
</evidence>
<feature type="transmembrane region" description="Helical" evidence="8">
    <location>
        <begin position="147"/>
        <end position="167"/>
    </location>
</feature>
<name>A0A917WMK1_9ACTN</name>
<organism evidence="10 11">
    <name type="scientific">Nakamurella endophytica</name>
    <dbReference type="NCBI Taxonomy" id="1748367"/>
    <lineage>
        <taxon>Bacteria</taxon>
        <taxon>Bacillati</taxon>
        <taxon>Actinomycetota</taxon>
        <taxon>Actinomycetes</taxon>
        <taxon>Nakamurellales</taxon>
        <taxon>Nakamurellaceae</taxon>
        <taxon>Nakamurella</taxon>
    </lineage>
</organism>
<dbReference type="GO" id="GO:0006865">
    <property type="term" value="P:amino acid transport"/>
    <property type="evidence" value="ECO:0007669"/>
    <property type="project" value="UniProtKB-KW"/>
</dbReference>
<evidence type="ECO:0000256" key="4">
    <source>
        <dbReference type="ARBA" id="ARBA00022692"/>
    </source>
</evidence>
<protein>
    <submittedName>
        <fullName evidence="10">ABC transporter permease</fullName>
    </submittedName>
</protein>
<gene>
    <name evidence="10" type="ORF">GCM10011594_38220</name>
</gene>
<keyword evidence="11" id="KW-1185">Reference proteome</keyword>
<keyword evidence="3" id="KW-1003">Cell membrane</keyword>
<sequence>MTEPSAVSAIRSRLAADSDIQLHKRWSPRILTGAAAAVVVLVVGILAYTVIAGGTLHWDVVLQYFFSGEVIKGVGVTLLLTGVSLVGSAILGSVLATMRVSHNVVLKVIASAYVWFFRGTPVLVQVVFWFNLALFLPRIAGWDTNQLITPMTAALLALLLNVSAFMCEVIRGGLLSVDPGQVEAALSIGMTPRQSLLRIVMPQAIRVILPAAGNLAIDLLKATSLVYVIGTRELLGTVQSISSQTFYVIEMLIVASLWYLLLVSVASFLQARLEAHFGRGAGRQALSRRERLRRRAIAHTEEKVI</sequence>
<dbReference type="Pfam" id="PF00528">
    <property type="entry name" value="BPD_transp_1"/>
    <property type="match status" value="1"/>
</dbReference>
<dbReference type="AlphaFoldDB" id="A0A917WMK1"/>
<dbReference type="RefSeq" id="WP_188944391.1">
    <property type="nucleotide sequence ID" value="NZ_BMNA01000013.1"/>
</dbReference>
<dbReference type="PROSITE" id="PS50928">
    <property type="entry name" value="ABC_TM1"/>
    <property type="match status" value="1"/>
</dbReference>
<dbReference type="CDD" id="cd06261">
    <property type="entry name" value="TM_PBP2"/>
    <property type="match status" value="1"/>
</dbReference>
<dbReference type="InterPro" id="IPR000515">
    <property type="entry name" value="MetI-like"/>
</dbReference>
<evidence type="ECO:0000256" key="8">
    <source>
        <dbReference type="RuleBase" id="RU363032"/>
    </source>
</evidence>
<feature type="transmembrane region" description="Helical" evidence="8">
    <location>
        <begin position="30"/>
        <end position="51"/>
    </location>
</feature>
<feature type="domain" description="ABC transmembrane type-1" evidence="9">
    <location>
        <begin position="74"/>
        <end position="270"/>
    </location>
</feature>
<dbReference type="GO" id="GO:0022857">
    <property type="term" value="F:transmembrane transporter activity"/>
    <property type="evidence" value="ECO:0007669"/>
    <property type="project" value="InterPro"/>
</dbReference>
<feature type="transmembrane region" description="Helical" evidence="8">
    <location>
        <begin position="249"/>
        <end position="269"/>
    </location>
</feature>
<evidence type="ECO:0000259" key="9">
    <source>
        <dbReference type="PROSITE" id="PS50928"/>
    </source>
</evidence>
<keyword evidence="2 8" id="KW-0813">Transport</keyword>
<dbReference type="EMBL" id="BMNA01000013">
    <property type="protein sequence ID" value="GGM14511.1"/>
    <property type="molecule type" value="Genomic_DNA"/>
</dbReference>
<dbReference type="InterPro" id="IPR043429">
    <property type="entry name" value="ArtM/GltK/GlnP/TcyL/YhdX-like"/>
</dbReference>
<accession>A0A917WMK1</accession>
<evidence type="ECO:0000256" key="2">
    <source>
        <dbReference type="ARBA" id="ARBA00022448"/>
    </source>
</evidence>
<feature type="transmembrane region" description="Helical" evidence="8">
    <location>
        <begin position="207"/>
        <end position="229"/>
    </location>
</feature>
<comment type="caution">
    <text evidence="10">The sequence shown here is derived from an EMBL/GenBank/DDBJ whole genome shotgun (WGS) entry which is preliminary data.</text>
</comment>
<proteinExistence type="inferred from homology"/>
<evidence type="ECO:0000256" key="1">
    <source>
        <dbReference type="ARBA" id="ARBA00004651"/>
    </source>
</evidence>
<evidence type="ECO:0000313" key="11">
    <source>
        <dbReference type="Proteomes" id="UP000655208"/>
    </source>
</evidence>
<dbReference type="PANTHER" id="PTHR30614">
    <property type="entry name" value="MEMBRANE COMPONENT OF AMINO ACID ABC TRANSPORTER"/>
    <property type="match status" value="1"/>
</dbReference>
<dbReference type="PANTHER" id="PTHR30614:SF0">
    <property type="entry name" value="L-CYSTINE TRANSPORT SYSTEM PERMEASE PROTEIN TCYL"/>
    <property type="match status" value="1"/>
</dbReference>
<evidence type="ECO:0000313" key="10">
    <source>
        <dbReference type="EMBL" id="GGM14511.1"/>
    </source>
</evidence>
<evidence type="ECO:0000256" key="7">
    <source>
        <dbReference type="ARBA" id="ARBA00023136"/>
    </source>
</evidence>
<evidence type="ECO:0000256" key="6">
    <source>
        <dbReference type="ARBA" id="ARBA00022989"/>
    </source>
</evidence>
<keyword evidence="7 8" id="KW-0472">Membrane</keyword>
<feature type="transmembrane region" description="Helical" evidence="8">
    <location>
        <begin position="108"/>
        <end position="135"/>
    </location>
</feature>
<dbReference type="Proteomes" id="UP000655208">
    <property type="component" value="Unassembled WGS sequence"/>
</dbReference>
<reference evidence="10" key="1">
    <citation type="journal article" date="2014" name="Int. J. Syst. Evol. Microbiol.">
        <title>Complete genome sequence of Corynebacterium casei LMG S-19264T (=DSM 44701T), isolated from a smear-ripened cheese.</title>
        <authorList>
            <consortium name="US DOE Joint Genome Institute (JGI-PGF)"/>
            <person name="Walter F."/>
            <person name="Albersmeier A."/>
            <person name="Kalinowski J."/>
            <person name="Ruckert C."/>
        </authorList>
    </citation>
    <scope>NUCLEOTIDE SEQUENCE</scope>
    <source>
        <strain evidence="10">CGMCC 4.7308</strain>
    </source>
</reference>
<dbReference type="NCBIfam" id="TIGR01726">
    <property type="entry name" value="HEQRo_perm_3TM"/>
    <property type="match status" value="1"/>
</dbReference>
<evidence type="ECO:0000256" key="3">
    <source>
        <dbReference type="ARBA" id="ARBA00022475"/>
    </source>
</evidence>
<feature type="transmembrane region" description="Helical" evidence="8">
    <location>
        <begin position="71"/>
        <end position="96"/>
    </location>
</feature>
<comment type="subcellular location">
    <subcellularLocation>
        <location evidence="1 8">Cell membrane</location>
        <topology evidence="1 8">Multi-pass membrane protein</topology>
    </subcellularLocation>
</comment>
<dbReference type="SUPFAM" id="SSF161098">
    <property type="entry name" value="MetI-like"/>
    <property type="match status" value="1"/>
</dbReference>
<dbReference type="FunFam" id="1.10.3720.10:FF:000006">
    <property type="entry name" value="Glutamate/aspartate ABC transporter, permease protein GltK"/>
    <property type="match status" value="1"/>
</dbReference>
<dbReference type="InterPro" id="IPR035906">
    <property type="entry name" value="MetI-like_sf"/>
</dbReference>
<dbReference type="Gene3D" id="1.10.3720.10">
    <property type="entry name" value="MetI-like"/>
    <property type="match status" value="1"/>
</dbReference>
<keyword evidence="4 8" id="KW-0812">Transmembrane</keyword>
<keyword evidence="5" id="KW-0029">Amino-acid transport</keyword>